<dbReference type="Proteomes" id="UP000177954">
    <property type="component" value="Unassembled WGS sequence"/>
</dbReference>
<dbReference type="EMBL" id="MHNZ01000034">
    <property type="protein sequence ID" value="OGZ55327.1"/>
    <property type="molecule type" value="Genomic_DNA"/>
</dbReference>
<keyword evidence="1" id="KW-0812">Transmembrane</keyword>
<evidence type="ECO:0000313" key="4">
    <source>
        <dbReference type="Proteomes" id="UP000177954"/>
    </source>
</evidence>
<keyword evidence="1" id="KW-0472">Membrane</keyword>
<feature type="domain" description="DUF8128" evidence="2">
    <location>
        <begin position="42"/>
        <end position="397"/>
    </location>
</feature>
<sequence>MSFLELFGPTAEIIKFIFRFWWIWFGPLSFVIFVALWLAWRQQLYKSAVSWVLLELKFPREILKTPKAMDQFFSALHGVRNAPGDPVEKYWDGEVSLWFSFEIVTLGGDIHFFIRTPTKHRNVLEANMYANYPTVEIEEVKDYMERFPKTLDGLYARGLNLWGSELVLVKADAYPIRTYVQFQEIDEERSLDPIASVMEVFKKIDRKENILFQMLVRPVHPDRKAEGDKLVEELKKKDVKIRQSPYGEYEDKPIRTPGETEVLKTIEENLSKSAYDTLIRYIYIADKSVYNISFAKRGTISACNQYAAQNMNYFSHNYKVYTQVRWINWPFLFARKRAEARKERLLQHYRMRRMPEETLISKYLFARAFNFNVHHRTFVMSTAELATLYHPPSSLVLTAPLIRRVESKRMGPPVSAEIFGEEQ</sequence>
<keyword evidence="1" id="KW-1133">Transmembrane helix</keyword>
<protein>
    <recommendedName>
        <fullName evidence="2">DUF8128 domain-containing protein</fullName>
    </recommendedName>
</protein>
<evidence type="ECO:0000259" key="2">
    <source>
        <dbReference type="Pfam" id="PF26449"/>
    </source>
</evidence>
<name>A0A1G2GYN9_9BACT</name>
<accession>A0A1G2GYN9</accession>
<dbReference type="STRING" id="1802129.A3J04_03775"/>
<proteinExistence type="predicted"/>
<gene>
    <name evidence="3" type="ORF">A3J04_03775</name>
</gene>
<evidence type="ECO:0000313" key="3">
    <source>
        <dbReference type="EMBL" id="OGZ55327.1"/>
    </source>
</evidence>
<dbReference type="Pfam" id="PF26449">
    <property type="entry name" value="DUF8128"/>
    <property type="match status" value="1"/>
</dbReference>
<dbReference type="AlphaFoldDB" id="A0A1G2GYN9"/>
<comment type="caution">
    <text evidence="3">The sequence shown here is derived from an EMBL/GenBank/DDBJ whole genome shotgun (WGS) entry which is preliminary data.</text>
</comment>
<dbReference type="InterPro" id="IPR058441">
    <property type="entry name" value="DUF8128"/>
</dbReference>
<feature type="transmembrane region" description="Helical" evidence="1">
    <location>
        <begin position="20"/>
        <end position="40"/>
    </location>
</feature>
<reference evidence="3 4" key="1">
    <citation type="journal article" date="2016" name="Nat. Commun.">
        <title>Thousands of microbial genomes shed light on interconnected biogeochemical processes in an aquifer system.</title>
        <authorList>
            <person name="Anantharaman K."/>
            <person name="Brown C.T."/>
            <person name="Hug L.A."/>
            <person name="Sharon I."/>
            <person name="Castelle C.J."/>
            <person name="Probst A.J."/>
            <person name="Thomas B.C."/>
            <person name="Singh A."/>
            <person name="Wilkins M.J."/>
            <person name="Karaoz U."/>
            <person name="Brodie E.L."/>
            <person name="Williams K.H."/>
            <person name="Hubbard S.S."/>
            <person name="Banfield J.F."/>
        </authorList>
    </citation>
    <scope>NUCLEOTIDE SEQUENCE [LARGE SCALE GENOMIC DNA]</scope>
</reference>
<organism evidence="3 4">
    <name type="scientific">Candidatus Ryanbacteria bacterium RIFCSPLOWO2_02_FULL_47_14</name>
    <dbReference type="NCBI Taxonomy" id="1802129"/>
    <lineage>
        <taxon>Bacteria</taxon>
        <taxon>Candidatus Ryaniibacteriota</taxon>
    </lineage>
</organism>
<evidence type="ECO:0000256" key="1">
    <source>
        <dbReference type="SAM" id="Phobius"/>
    </source>
</evidence>